<dbReference type="GO" id="GO:0004497">
    <property type="term" value="F:monooxygenase activity"/>
    <property type="evidence" value="ECO:0007669"/>
    <property type="project" value="UniProtKB-KW"/>
</dbReference>
<dbReference type="InterPro" id="IPR036188">
    <property type="entry name" value="FAD/NAD-bd_sf"/>
</dbReference>
<dbReference type="InterPro" id="IPR050641">
    <property type="entry name" value="RIFMO-like"/>
</dbReference>
<dbReference type="Proteomes" id="UP001501586">
    <property type="component" value="Unassembled WGS sequence"/>
</dbReference>
<dbReference type="Gene3D" id="3.50.50.60">
    <property type="entry name" value="FAD/NAD(P)-binding domain"/>
    <property type="match status" value="1"/>
</dbReference>
<evidence type="ECO:0000313" key="5">
    <source>
        <dbReference type="EMBL" id="GAA4282994.1"/>
    </source>
</evidence>
<dbReference type="PRINTS" id="PR00420">
    <property type="entry name" value="RNGMNOXGNASE"/>
</dbReference>
<keyword evidence="5" id="KW-0560">Oxidoreductase</keyword>
<protein>
    <submittedName>
        <fullName evidence="5">FAD-dependent monooxygenase</fullName>
    </submittedName>
</protein>
<organism evidence="5 6">
    <name type="scientific">Brevibacterium daeguense</name>
    <dbReference type="NCBI Taxonomy" id="909936"/>
    <lineage>
        <taxon>Bacteria</taxon>
        <taxon>Bacillati</taxon>
        <taxon>Actinomycetota</taxon>
        <taxon>Actinomycetes</taxon>
        <taxon>Micrococcales</taxon>
        <taxon>Brevibacteriaceae</taxon>
        <taxon>Brevibacterium</taxon>
    </lineage>
</organism>
<accession>A0ABP8EGD2</accession>
<name>A0ABP8EGD2_9MICO</name>
<dbReference type="Pfam" id="PF01494">
    <property type="entry name" value="FAD_binding_3"/>
    <property type="match status" value="1"/>
</dbReference>
<evidence type="ECO:0000256" key="3">
    <source>
        <dbReference type="ARBA" id="ARBA00022827"/>
    </source>
</evidence>
<evidence type="ECO:0000256" key="1">
    <source>
        <dbReference type="ARBA" id="ARBA00001974"/>
    </source>
</evidence>
<keyword evidence="6" id="KW-1185">Reference proteome</keyword>
<keyword evidence="5" id="KW-0503">Monooxygenase</keyword>
<evidence type="ECO:0000256" key="2">
    <source>
        <dbReference type="ARBA" id="ARBA00022630"/>
    </source>
</evidence>
<evidence type="ECO:0000313" key="6">
    <source>
        <dbReference type="Proteomes" id="UP001501586"/>
    </source>
</evidence>
<dbReference type="InterPro" id="IPR002938">
    <property type="entry name" value="FAD-bd"/>
</dbReference>
<feature type="domain" description="FAD-binding" evidence="4">
    <location>
        <begin position="16"/>
        <end position="355"/>
    </location>
</feature>
<proteinExistence type="predicted"/>
<comment type="cofactor">
    <cofactor evidence="1">
        <name>FAD</name>
        <dbReference type="ChEBI" id="CHEBI:57692"/>
    </cofactor>
</comment>
<keyword evidence="3" id="KW-0274">FAD</keyword>
<comment type="caution">
    <text evidence="5">The sequence shown here is derived from an EMBL/GenBank/DDBJ whole genome shotgun (WGS) entry which is preliminary data.</text>
</comment>
<dbReference type="Gene3D" id="3.30.70.2450">
    <property type="match status" value="1"/>
</dbReference>
<dbReference type="EMBL" id="BAABAZ010000004">
    <property type="protein sequence ID" value="GAA4282994.1"/>
    <property type="molecule type" value="Genomic_DNA"/>
</dbReference>
<evidence type="ECO:0000259" key="4">
    <source>
        <dbReference type="Pfam" id="PF01494"/>
    </source>
</evidence>
<sequence>MVAPGDTGRRDMSRPDVLVVGAGPVGTALALHAQRHGADVCLIERRTRLARPSRSMLLWPRTLESLHRLGVADELVAHPAARMPTQLHLGARTVDVALAELAASGRARLPLMVPQAEIESVLDRARERAGIRLATRTELVSLSREAEGVLARLRIPGGEQGLRCRYLVGSDGADSTVRGLSRIPWRGHVYAEEAVIADLRLSDLPQTAAHIGAGPAGIGFLFPAGEHGADWRLVATRRARGAGAPPGRDGPPVPVPELQGVLAGANLPGIVDDSVWSTRVRLQRRRAGRYRADRVFLVGDAAHVFSPAGAQGINTGLQDAANLGWKLAAACGGSSDPERLLSSYEAERRPVAGRVGLLTEAILHGEADERLPFLLARTRVMPVLAPLAPALLRLRPLTAIGGAVLSQDWVSYAASPITAPGTGRGPLRAGNPLPDAEAVVRGRTVRLHGLTSPPGIHVLHGAAVPARPVLGPVPVTCHELDGWPRRRIVAVRPDGYIGFRNDWADLESLDRWLGVVCCGA</sequence>
<reference evidence="6" key="1">
    <citation type="journal article" date="2019" name="Int. J. Syst. Evol. Microbiol.">
        <title>The Global Catalogue of Microorganisms (GCM) 10K type strain sequencing project: providing services to taxonomists for standard genome sequencing and annotation.</title>
        <authorList>
            <consortium name="The Broad Institute Genomics Platform"/>
            <consortium name="The Broad Institute Genome Sequencing Center for Infectious Disease"/>
            <person name="Wu L."/>
            <person name="Ma J."/>
        </authorList>
    </citation>
    <scope>NUCLEOTIDE SEQUENCE [LARGE SCALE GENOMIC DNA]</scope>
    <source>
        <strain evidence="6">JCM 17458</strain>
    </source>
</reference>
<dbReference type="SUPFAM" id="SSF51905">
    <property type="entry name" value="FAD/NAD(P)-binding domain"/>
    <property type="match status" value="1"/>
</dbReference>
<keyword evidence="2" id="KW-0285">Flavoprotein</keyword>
<dbReference type="PANTHER" id="PTHR43004">
    <property type="entry name" value="TRK SYSTEM POTASSIUM UPTAKE PROTEIN"/>
    <property type="match status" value="1"/>
</dbReference>
<dbReference type="PANTHER" id="PTHR43004:SF19">
    <property type="entry name" value="BINDING MONOOXYGENASE, PUTATIVE (JCVI)-RELATED"/>
    <property type="match status" value="1"/>
</dbReference>
<gene>
    <name evidence="5" type="ORF">GCM10022261_05250</name>
</gene>